<evidence type="ECO:0008006" key="3">
    <source>
        <dbReference type="Google" id="ProtNLM"/>
    </source>
</evidence>
<proteinExistence type="predicted"/>
<name>A0A1F5VF87_9BACT</name>
<dbReference type="STRING" id="1798325.A2834_02035"/>
<dbReference type="Proteomes" id="UP000179251">
    <property type="component" value="Unassembled WGS sequence"/>
</dbReference>
<dbReference type="AlphaFoldDB" id="A0A1F5VF87"/>
<evidence type="ECO:0000313" key="2">
    <source>
        <dbReference type="Proteomes" id="UP000179251"/>
    </source>
</evidence>
<dbReference type="Gene3D" id="3.40.50.150">
    <property type="entry name" value="Vaccinia Virus protein VP39"/>
    <property type="match status" value="1"/>
</dbReference>
<dbReference type="EMBL" id="MFHD01000023">
    <property type="protein sequence ID" value="OGF62086.1"/>
    <property type="molecule type" value="Genomic_DNA"/>
</dbReference>
<protein>
    <recommendedName>
        <fullName evidence="3">Methyltransferase type 11 domain-containing protein</fullName>
    </recommendedName>
</protein>
<accession>A0A1F5VF87</accession>
<reference evidence="1 2" key="1">
    <citation type="journal article" date="2016" name="Nat. Commun.">
        <title>Thousands of microbial genomes shed light on interconnected biogeochemical processes in an aquifer system.</title>
        <authorList>
            <person name="Anantharaman K."/>
            <person name="Brown C.T."/>
            <person name="Hug L.A."/>
            <person name="Sharon I."/>
            <person name="Castelle C.J."/>
            <person name="Probst A.J."/>
            <person name="Thomas B.C."/>
            <person name="Singh A."/>
            <person name="Wilkins M.J."/>
            <person name="Karaoz U."/>
            <person name="Brodie E.L."/>
            <person name="Williams K.H."/>
            <person name="Hubbard S.S."/>
            <person name="Banfield J.F."/>
        </authorList>
    </citation>
    <scope>NUCLEOTIDE SEQUENCE [LARGE SCALE GENOMIC DNA]</scope>
</reference>
<gene>
    <name evidence="1" type="ORF">A2834_02035</name>
</gene>
<dbReference type="InterPro" id="IPR029063">
    <property type="entry name" value="SAM-dependent_MTases_sf"/>
</dbReference>
<comment type="caution">
    <text evidence="1">The sequence shown here is derived from an EMBL/GenBank/DDBJ whole genome shotgun (WGS) entry which is preliminary data.</text>
</comment>
<sequence length="239" mass="26614">MSLERIFETKKDTENERWLEASVDECGGARGGGITVQIHKLENFNLPTELKKRTGSFIEMAGPTKYGYGFYDFQIGQGPKPLDLAKEVPRDRFYTSNIFKGLPQWSGSAGEFKGFIDTVAFRADARALPIKTGSIDGVFCSCLASVSPRGAEDIRQQTPSEAVSADVAAGGREDVKILRRRAIEEVWRALKRGGLLIWQGGLKSDLEFGKQIGFSVPHYEEQVFHDGQKTYKIVFLKKV</sequence>
<evidence type="ECO:0000313" key="1">
    <source>
        <dbReference type="EMBL" id="OGF62086.1"/>
    </source>
</evidence>
<dbReference type="SUPFAM" id="SSF53335">
    <property type="entry name" value="S-adenosyl-L-methionine-dependent methyltransferases"/>
    <property type="match status" value="1"/>
</dbReference>
<organism evidence="1 2">
    <name type="scientific">Candidatus Giovannonibacteria bacterium RIFCSPHIGHO2_01_FULL_45_23</name>
    <dbReference type="NCBI Taxonomy" id="1798325"/>
    <lineage>
        <taxon>Bacteria</taxon>
        <taxon>Candidatus Giovannoniibacteriota</taxon>
    </lineage>
</organism>